<dbReference type="SMART" id="SM00717">
    <property type="entry name" value="SANT"/>
    <property type="match status" value="1"/>
</dbReference>
<dbReference type="GO" id="GO:0003677">
    <property type="term" value="F:DNA binding"/>
    <property type="evidence" value="ECO:0007669"/>
    <property type="project" value="UniProtKB-KW"/>
</dbReference>
<keyword evidence="4" id="KW-0863">Zinc-finger</keyword>
<dbReference type="FunFam" id="4.10.1240.50:FF:000001">
    <property type="entry name" value="Metastasis-associated 1 family, member 3"/>
    <property type="match status" value="1"/>
</dbReference>
<dbReference type="InterPro" id="IPR009057">
    <property type="entry name" value="Homeodomain-like_sf"/>
</dbReference>
<feature type="region of interest" description="Disordered" evidence="9">
    <location>
        <begin position="600"/>
        <end position="619"/>
    </location>
</feature>
<keyword evidence="5" id="KW-0862">Zinc</keyword>
<dbReference type="GO" id="GO:0003713">
    <property type="term" value="F:transcription coactivator activity"/>
    <property type="evidence" value="ECO:0007669"/>
    <property type="project" value="TreeGrafter"/>
</dbReference>
<feature type="compositionally biased region" description="Acidic residues" evidence="9">
    <location>
        <begin position="78"/>
        <end position="95"/>
    </location>
</feature>
<name>A0A0K2UGS1_LEPSM</name>
<evidence type="ECO:0000256" key="5">
    <source>
        <dbReference type="ARBA" id="ARBA00022833"/>
    </source>
</evidence>
<dbReference type="OrthoDB" id="2193595at2759"/>
<evidence type="ECO:0000256" key="1">
    <source>
        <dbReference type="ARBA" id="ARBA00004123"/>
    </source>
</evidence>
<dbReference type="GO" id="GO:0003682">
    <property type="term" value="F:chromatin binding"/>
    <property type="evidence" value="ECO:0007669"/>
    <property type="project" value="InterPro"/>
</dbReference>
<dbReference type="CDD" id="cd04709">
    <property type="entry name" value="BAH_MTA"/>
    <property type="match status" value="1"/>
</dbReference>
<dbReference type="Pfam" id="PF00249">
    <property type="entry name" value="Myb_DNA-binding"/>
    <property type="match status" value="1"/>
</dbReference>
<dbReference type="PROSITE" id="PS51156">
    <property type="entry name" value="ELM2"/>
    <property type="match status" value="1"/>
</dbReference>
<dbReference type="SMART" id="SM01189">
    <property type="entry name" value="ELM2"/>
    <property type="match status" value="1"/>
</dbReference>
<dbReference type="SUPFAM" id="SSF46689">
    <property type="entry name" value="Homeodomain-like"/>
    <property type="match status" value="1"/>
</dbReference>
<dbReference type="InterPro" id="IPR017884">
    <property type="entry name" value="SANT_dom"/>
</dbReference>
<dbReference type="PROSITE" id="PS51293">
    <property type="entry name" value="SANT"/>
    <property type="match status" value="1"/>
</dbReference>
<evidence type="ECO:0000256" key="6">
    <source>
        <dbReference type="ARBA" id="ARBA00023125"/>
    </source>
</evidence>
<evidence type="ECO:0000256" key="7">
    <source>
        <dbReference type="ARBA" id="ARBA00023242"/>
    </source>
</evidence>
<dbReference type="Pfam" id="PF17226">
    <property type="entry name" value="MTA_R1"/>
    <property type="match status" value="1"/>
</dbReference>
<keyword evidence="3" id="KW-0479">Metal-binding</keyword>
<evidence type="ECO:0000256" key="3">
    <source>
        <dbReference type="ARBA" id="ARBA00022723"/>
    </source>
</evidence>
<evidence type="ECO:0000259" key="10">
    <source>
        <dbReference type="PROSITE" id="PS51038"/>
    </source>
</evidence>
<feature type="compositionally biased region" description="Basic and acidic residues" evidence="9">
    <location>
        <begin position="557"/>
        <end position="570"/>
    </location>
</feature>
<dbReference type="InterPro" id="IPR040138">
    <property type="entry name" value="MIER/MTA"/>
</dbReference>
<dbReference type="GO" id="GO:0003714">
    <property type="term" value="F:transcription corepressor activity"/>
    <property type="evidence" value="ECO:0007669"/>
    <property type="project" value="TreeGrafter"/>
</dbReference>
<evidence type="ECO:0000256" key="4">
    <source>
        <dbReference type="ARBA" id="ARBA00022771"/>
    </source>
</evidence>
<proteinExistence type="inferred from homology"/>
<evidence type="ECO:0000313" key="13">
    <source>
        <dbReference type="EMBL" id="CDW36871.1"/>
    </source>
</evidence>
<sequence>MNASGHSPPGQSSSWNMYRVGDYVYFENSASNCYAIRRIEELNKGGNGNVEARVMCFYRRSEIPSSLLPQADKHHWGDEDDFEDEEDEEEEEQQEDGSRRRRRLTRAWLKEREVFLSRQVETLPATLIRGKCSVTLLSEVETLESYACREDAFFYALVYDPVHKTLLADRGEIRIGSAYQATVSPLLASGESDERDEALLEERLWNTDHRIAEEQVDKFLIISRSVGTFARALDCSSSVKQPSLHMSAAAASRDITLFHAHHLLHKHEYDIASALGALVPTTGPMLCRDEMEDWSASEANLFEEAVEKYGKDFNDIRRDFLPWKSMKNIIEFFFMWKTTDRYVQQKRLKAIEAESKLKQVYVPPYNNKSTRLTGSNGEIFIRGKDCDAYPNLSKYSWIKYKKYGIFVSSSTIEDSFILDKSTFSSSTAAKLAQLRPGLIIEPGSPAGGTNKSGSGKTRAAFYLKTTPLTRASRRICRGMINIHHFARKPGTPIDMKGVKADAISKMSGMSEKKIRLYNKFTPKKRVDMSVVVQRLGQKDIGRQEWLILTPRSQLPRPVRESFPRPNKRSDGSYIYDRVPSSYQSTPNHNAILYKKRAYDERGPEGPASKVLRPDGRQHIPNVVPPKGRVATLTRIQGGHKQVISWMDAPDDVFYKATITTKKLRKRLPVVQLRRAARKPFKKVISFPA</sequence>
<evidence type="ECO:0000259" key="12">
    <source>
        <dbReference type="PROSITE" id="PS51293"/>
    </source>
</evidence>
<evidence type="ECO:0000259" key="11">
    <source>
        <dbReference type="PROSITE" id="PS51156"/>
    </source>
</evidence>
<dbReference type="InterPro" id="IPR001005">
    <property type="entry name" value="SANT/Myb"/>
</dbReference>
<dbReference type="Pfam" id="PF01448">
    <property type="entry name" value="ELM2"/>
    <property type="match status" value="1"/>
</dbReference>
<dbReference type="PANTHER" id="PTHR10865">
    <property type="entry name" value="METASTASIS-ASSOCIATED PROTEIN AND MESODERM INDUCTION EARLY RESPONSE PROTEIN"/>
    <property type="match status" value="1"/>
</dbReference>
<feature type="region of interest" description="Disordered" evidence="9">
    <location>
        <begin position="69"/>
        <end position="101"/>
    </location>
</feature>
<dbReference type="InterPro" id="IPR001025">
    <property type="entry name" value="BAH_dom"/>
</dbReference>
<protein>
    <submittedName>
        <fullName evidence="13">MTA1like CG2244PBlike [Tribolium castaneum]</fullName>
    </submittedName>
</protein>
<dbReference type="GO" id="GO:0008270">
    <property type="term" value="F:zinc ion binding"/>
    <property type="evidence" value="ECO:0007669"/>
    <property type="project" value="UniProtKB-KW"/>
</dbReference>
<accession>A0A0K2UGS1</accession>
<dbReference type="InterPro" id="IPR000949">
    <property type="entry name" value="ELM2_dom"/>
</dbReference>
<comment type="subcellular location">
    <subcellularLocation>
        <location evidence="1">Nucleus</location>
    </subcellularLocation>
</comment>
<dbReference type="GO" id="GO:0000122">
    <property type="term" value="P:negative regulation of transcription by RNA polymerase II"/>
    <property type="evidence" value="ECO:0007669"/>
    <property type="project" value="TreeGrafter"/>
</dbReference>
<dbReference type="Gene3D" id="4.10.1240.50">
    <property type="match status" value="1"/>
</dbReference>
<dbReference type="PROSITE" id="PS51038">
    <property type="entry name" value="BAH"/>
    <property type="match status" value="1"/>
</dbReference>
<dbReference type="Gene3D" id="1.10.10.60">
    <property type="entry name" value="Homeodomain-like"/>
    <property type="match status" value="1"/>
</dbReference>
<dbReference type="AlphaFoldDB" id="A0A0K2UGS1"/>
<dbReference type="SMART" id="SM00439">
    <property type="entry name" value="BAH"/>
    <property type="match status" value="1"/>
</dbReference>
<dbReference type="GO" id="GO:0042826">
    <property type="term" value="F:histone deacetylase binding"/>
    <property type="evidence" value="ECO:0007669"/>
    <property type="project" value="TreeGrafter"/>
</dbReference>
<feature type="domain" description="SANT" evidence="12">
    <location>
        <begin position="289"/>
        <end position="341"/>
    </location>
</feature>
<feature type="domain" description="BAH" evidence="10">
    <location>
        <begin position="16"/>
        <end position="170"/>
    </location>
</feature>
<dbReference type="Gene3D" id="2.30.30.490">
    <property type="match status" value="1"/>
</dbReference>
<comment type="similarity">
    <text evidence="8">Belongs to the metastasis-associated protein family.</text>
</comment>
<keyword evidence="6" id="KW-0238">DNA-binding</keyword>
<evidence type="ECO:0000256" key="2">
    <source>
        <dbReference type="ARBA" id="ARBA00022553"/>
    </source>
</evidence>
<evidence type="ECO:0000256" key="8">
    <source>
        <dbReference type="ARBA" id="ARBA00093454"/>
    </source>
</evidence>
<keyword evidence="7" id="KW-0539">Nucleus</keyword>
<dbReference type="FunFam" id="1.10.10.60:FF:000012">
    <property type="entry name" value="Metastasis-associated 1 family, member 3"/>
    <property type="match status" value="1"/>
</dbReference>
<keyword evidence="2" id="KW-0597">Phosphoprotein</keyword>
<feature type="region of interest" description="Disordered" evidence="9">
    <location>
        <begin position="556"/>
        <end position="579"/>
    </location>
</feature>
<feature type="domain" description="ELM2" evidence="11">
    <location>
        <begin position="171"/>
        <end position="282"/>
    </location>
</feature>
<evidence type="ECO:0000256" key="9">
    <source>
        <dbReference type="SAM" id="MobiDB-lite"/>
    </source>
</evidence>
<dbReference type="PANTHER" id="PTHR10865:SF29">
    <property type="entry name" value="METASTASIS ASSOCIATED 1-LIKE, ISOFORM D"/>
    <property type="match status" value="1"/>
</dbReference>
<dbReference type="CDD" id="cd11661">
    <property type="entry name" value="SANT_MTA3_like"/>
    <property type="match status" value="1"/>
</dbReference>
<dbReference type="InterPro" id="IPR043151">
    <property type="entry name" value="BAH_sf"/>
</dbReference>
<dbReference type="Pfam" id="PF01426">
    <property type="entry name" value="BAH"/>
    <property type="match status" value="1"/>
</dbReference>
<dbReference type="InterPro" id="IPR035170">
    <property type="entry name" value="MTA1_R1"/>
</dbReference>
<organism evidence="13">
    <name type="scientific">Lepeophtheirus salmonis</name>
    <name type="common">Salmon louse</name>
    <name type="synonym">Caligus salmonis</name>
    <dbReference type="NCBI Taxonomy" id="72036"/>
    <lineage>
        <taxon>Eukaryota</taxon>
        <taxon>Metazoa</taxon>
        <taxon>Ecdysozoa</taxon>
        <taxon>Arthropoda</taxon>
        <taxon>Crustacea</taxon>
        <taxon>Multicrustacea</taxon>
        <taxon>Hexanauplia</taxon>
        <taxon>Copepoda</taxon>
        <taxon>Siphonostomatoida</taxon>
        <taxon>Caligidae</taxon>
        <taxon>Lepeophtheirus</taxon>
    </lineage>
</organism>
<reference evidence="13" key="1">
    <citation type="submission" date="2014-05" db="EMBL/GenBank/DDBJ databases">
        <authorList>
            <person name="Chronopoulou M."/>
        </authorList>
    </citation>
    <scope>NUCLEOTIDE SEQUENCE</scope>
    <source>
        <tissue evidence="13">Whole organism</tissue>
    </source>
</reference>
<dbReference type="GO" id="GO:0016581">
    <property type="term" value="C:NuRD complex"/>
    <property type="evidence" value="ECO:0007669"/>
    <property type="project" value="TreeGrafter"/>
</dbReference>
<dbReference type="EMBL" id="HACA01019510">
    <property type="protein sequence ID" value="CDW36871.1"/>
    <property type="molecule type" value="Transcribed_RNA"/>
</dbReference>